<protein>
    <submittedName>
        <fullName evidence="4">Type IV pilus twitching motility protein PilT</fullName>
    </submittedName>
</protein>
<dbReference type="GO" id="GO:0016887">
    <property type="term" value="F:ATP hydrolysis activity"/>
    <property type="evidence" value="ECO:0007669"/>
    <property type="project" value="InterPro"/>
</dbReference>
<feature type="region of interest" description="Disordered" evidence="2">
    <location>
        <begin position="359"/>
        <end position="388"/>
    </location>
</feature>
<dbReference type="Pfam" id="PF00437">
    <property type="entry name" value="T2SSE"/>
    <property type="match status" value="1"/>
</dbReference>
<dbReference type="GO" id="GO:0005524">
    <property type="term" value="F:ATP binding"/>
    <property type="evidence" value="ECO:0007669"/>
    <property type="project" value="InterPro"/>
</dbReference>
<dbReference type="PANTHER" id="PTHR30486">
    <property type="entry name" value="TWITCHING MOTILITY PROTEIN PILT"/>
    <property type="match status" value="1"/>
</dbReference>
<evidence type="ECO:0000313" key="5">
    <source>
        <dbReference type="Proteomes" id="UP000809273"/>
    </source>
</evidence>
<dbReference type="AlphaFoldDB" id="A0A9D8KFK3"/>
<dbReference type="Gene3D" id="3.30.450.90">
    <property type="match status" value="1"/>
</dbReference>
<dbReference type="SUPFAM" id="SSF52540">
    <property type="entry name" value="P-loop containing nucleoside triphosphate hydrolases"/>
    <property type="match status" value="1"/>
</dbReference>
<evidence type="ECO:0000313" key="4">
    <source>
        <dbReference type="EMBL" id="MBN1573563.1"/>
    </source>
</evidence>
<dbReference type="PROSITE" id="PS00662">
    <property type="entry name" value="T2SP_E"/>
    <property type="match status" value="1"/>
</dbReference>
<organism evidence="4 5">
    <name type="scientific">Candidatus Zymogenus saltonus</name>
    <dbReference type="NCBI Taxonomy" id="2844893"/>
    <lineage>
        <taxon>Bacteria</taxon>
        <taxon>Deltaproteobacteria</taxon>
        <taxon>Candidatus Zymogenia</taxon>
        <taxon>Candidatus Zymogeniales</taxon>
        <taxon>Candidatus Zymogenaceae</taxon>
        <taxon>Candidatus Zymogenus</taxon>
    </lineage>
</organism>
<reference evidence="4" key="1">
    <citation type="journal article" date="2021" name="Environ. Microbiol.">
        <title>Genomic characterization of three novel Desulfobacterota classes expand the metabolic and phylogenetic diversity of the phylum.</title>
        <authorList>
            <person name="Murphy C.L."/>
            <person name="Biggerstaff J."/>
            <person name="Eichhorn A."/>
            <person name="Ewing E."/>
            <person name="Shahan R."/>
            <person name="Soriano D."/>
            <person name="Stewart S."/>
            <person name="VanMol K."/>
            <person name="Walker R."/>
            <person name="Walters P."/>
            <person name="Elshahed M.S."/>
            <person name="Youssef N.H."/>
        </authorList>
    </citation>
    <scope>NUCLEOTIDE SEQUENCE</scope>
    <source>
        <strain evidence="4">Zod_Metabat.24</strain>
    </source>
</reference>
<dbReference type="InterPro" id="IPR006321">
    <property type="entry name" value="PilT/PilU"/>
</dbReference>
<dbReference type="Gene3D" id="3.40.50.300">
    <property type="entry name" value="P-loop containing nucleotide triphosphate hydrolases"/>
    <property type="match status" value="1"/>
</dbReference>
<dbReference type="InterPro" id="IPR001482">
    <property type="entry name" value="T2SS/T4SS_dom"/>
</dbReference>
<sequence length="388" mass="43197">MDINEILKVGVKQGASDVHLKVGLPPVLRIDGSLFPLKNAPRITPDEITGMAESIMNKKQMERYRDSNDVDLAYGVPGLGRFRVNVFQQRGTLGIVLRSIPVKIKNVQELNLPNVLEKIASEPRGLILVTGTTGSGKSTTLAAMIDYINSNRTCHILTIEDPIEFLHRDKKSIINQREIGFDAQNFAGALKSALRQDPDTILVGEMRDFETIETALTAAETGHLVLSTLHTVDATETITRIISVFPPYQQQQIRFQLAGILKGVVSQRLVPRADGKGRVPAVEVLVSTGLIRECISDKEKTKEIHDAISKGYTTHGMQTFDQSLMFLFRRGLITYEEAMRQSTNPDDFALRIKGISSTSDSTWDEFDKDISEQDEDKGGDEEIKIDRF</sequence>
<comment type="caution">
    <text evidence="4">The sequence shown here is derived from an EMBL/GenBank/DDBJ whole genome shotgun (WGS) entry which is preliminary data.</text>
</comment>
<dbReference type="EMBL" id="JAFGIX010000052">
    <property type="protein sequence ID" value="MBN1573563.1"/>
    <property type="molecule type" value="Genomic_DNA"/>
</dbReference>
<dbReference type="CDD" id="cd01131">
    <property type="entry name" value="PilT"/>
    <property type="match status" value="1"/>
</dbReference>
<feature type="domain" description="Bacterial type II secretion system protein E" evidence="3">
    <location>
        <begin position="194"/>
        <end position="208"/>
    </location>
</feature>
<evidence type="ECO:0000256" key="1">
    <source>
        <dbReference type="ARBA" id="ARBA00006611"/>
    </source>
</evidence>
<dbReference type="PANTHER" id="PTHR30486:SF12">
    <property type="entry name" value="TYPE IV PILUS ATPASE PILU"/>
    <property type="match status" value="1"/>
</dbReference>
<dbReference type="Proteomes" id="UP000809273">
    <property type="component" value="Unassembled WGS sequence"/>
</dbReference>
<dbReference type="InterPro" id="IPR050921">
    <property type="entry name" value="T4SS_GSP_E_ATPase"/>
</dbReference>
<dbReference type="InterPro" id="IPR027417">
    <property type="entry name" value="P-loop_NTPase"/>
</dbReference>
<evidence type="ECO:0000259" key="3">
    <source>
        <dbReference type="PROSITE" id="PS00662"/>
    </source>
</evidence>
<reference evidence="4" key="2">
    <citation type="submission" date="2021-01" db="EMBL/GenBank/DDBJ databases">
        <authorList>
            <person name="Hahn C.R."/>
            <person name="Youssef N.H."/>
            <person name="Elshahed M."/>
        </authorList>
    </citation>
    <scope>NUCLEOTIDE SEQUENCE</scope>
    <source>
        <strain evidence="4">Zod_Metabat.24</strain>
    </source>
</reference>
<feature type="compositionally biased region" description="Acidic residues" evidence="2">
    <location>
        <begin position="362"/>
        <end position="379"/>
    </location>
</feature>
<gene>
    <name evidence="4" type="ORF">JW984_10245</name>
</gene>
<comment type="similarity">
    <text evidence="1">Belongs to the GSP E family.</text>
</comment>
<dbReference type="NCBIfam" id="TIGR01420">
    <property type="entry name" value="pilT_fam"/>
    <property type="match status" value="1"/>
</dbReference>
<accession>A0A9D8KFK3</accession>
<evidence type="ECO:0000256" key="2">
    <source>
        <dbReference type="SAM" id="MobiDB-lite"/>
    </source>
</evidence>
<name>A0A9D8KFK3_9DELT</name>
<proteinExistence type="inferred from homology"/>